<evidence type="ECO:0000313" key="2">
    <source>
        <dbReference type="Proteomes" id="UP001164803"/>
    </source>
</evidence>
<evidence type="ECO:0000313" key="1">
    <source>
        <dbReference type="EMBL" id="WAH38758.1"/>
    </source>
</evidence>
<gene>
    <name evidence="1" type="ORF">NZD86_09890</name>
</gene>
<organism evidence="1 2">
    <name type="scientific">Alicyclobacillus dauci</name>
    <dbReference type="NCBI Taxonomy" id="1475485"/>
    <lineage>
        <taxon>Bacteria</taxon>
        <taxon>Bacillati</taxon>
        <taxon>Bacillota</taxon>
        <taxon>Bacilli</taxon>
        <taxon>Bacillales</taxon>
        <taxon>Alicyclobacillaceae</taxon>
        <taxon>Alicyclobacillus</taxon>
    </lineage>
</organism>
<proteinExistence type="predicted"/>
<keyword evidence="2" id="KW-1185">Reference proteome</keyword>
<protein>
    <submittedName>
        <fullName evidence="1">Uncharacterized protein</fullName>
    </submittedName>
</protein>
<dbReference type="EMBL" id="CP104064">
    <property type="protein sequence ID" value="WAH38758.1"/>
    <property type="molecule type" value="Genomic_DNA"/>
</dbReference>
<dbReference type="Proteomes" id="UP001164803">
    <property type="component" value="Chromosome"/>
</dbReference>
<sequence length="99" mass="10937">MPIIEKDINTAESAIRKGPLTPADNNVLKDLDNAQKMAVIASQTHNATGLLYLHRIASDLSEWCYGDVTDGKYWGDTITLNGDNVDQLEQYIKDNEVTG</sequence>
<dbReference type="RefSeq" id="WP_268046348.1">
    <property type="nucleotide sequence ID" value="NZ_CP104064.1"/>
</dbReference>
<reference evidence="1" key="1">
    <citation type="submission" date="2022-08" db="EMBL/GenBank/DDBJ databases">
        <title>Alicyclobacillus dauci DSM2870, complete genome.</title>
        <authorList>
            <person name="Wang Q."/>
            <person name="Cai R."/>
            <person name="Wang Z."/>
        </authorList>
    </citation>
    <scope>NUCLEOTIDE SEQUENCE</scope>
    <source>
        <strain evidence="1">DSM 28700</strain>
    </source>
</reference>
<accession>A0ABY6Z7T7</accession>
<name>A0ABY6Z7T7_9BACL</name>